<comment type="caution">
    <text evidence="8">The sequence shown here is derived from an EMBL/GenBank/DDBJ whole genome shotgun (WGS) entry which is preliminary data.</text>
</comment>
<keyword evidence="5" id="KW-0223">Dioxygenase</keyword>
<dbReference type="Pfam" id="PF05721">
    <property type="entry name" value="PhyH"/>
    <property type="match status" value="1"/>
</dbReference>
<keyword evidence="6" id="KW-0560">Oxidoreductase</keyword>
<dbReference type="AlphaFoldDB" id="A0AAV9JY04"/>
<keyword evidence="9" id="KW-1185">Reference proteome</keyword>
<reference evidence="8 9" key="1">
    <citation type="submission" date="2021-11" db="EMBL/GenBank/DDBJ databases">
        <title>Black yeast isolated from Biological Soil Crust.</title>
        <authorList>
            <person name="Kurbessoian T."/>
        </authorList>
    </citation>
    <scope>NUCLEOTIDE SEQUENCE [LARGE SCALE GENOMIC DNA]</scope>
    <source>
        <strain evidence="8 9">CCFEE 5522</strain>
    </source>
</reference>
<accession>A0AAV9JY04</accession>
<dbReference type="Gene3D" id="2.60.120.620">
    <property type="entry name" value="q2cbj1_9rhob like domain"/>
    <property type="match status" value="1"/>
</dbReference>
<evidence type="ECO:0000256" key="7">
    <source>
        <dbReference type="ARBA" id="ARBA00023004"/>
    </source>
</evidence>
<evidence type="ECO:0008006" key="10">
    <source>
        <dbReference type="Google" id="ProtNLM"/>
    </source>
</evidence>
<gene>
    <name evidence="8" type="ORF">LTR36_000011</name>
</gene>
<evidence type="ECO:0000256" key="3">
    <source>
        <dbReference type="ARBA" id="ARBA00011738"/>
    </source>
</evidence>
<dbReference type="EMBL" id="JAVFHQ010000001">
    <property type="protein sequence ID" value="KAK4550433.1"/>
    <property type="molecule type" value="Genomic_DNA"/>
</dbReference>
<evidence type="ECO:0000256" key="6">
    <source>
        <dbReference type="ARBA" id="ARBA00023002"/>
    </source>
</evidence>
<dbReference type="GO" id="GO:0046872">
    <property type="term" value="F:metal ion binding"/>
    <property type="evidence" value="ECO:0007669"/>
    <property type="project" value="UniProtKB-KW"/>
</dbReference>
<dbReference type="PANTHER" id="PTHR20883">
    <property type="entry name" value="PHYTANOYL-COA DIOXYGENASE DOMAIN CONTAINING 1"/>
    <property type="match status" value="1"/>
</dbReference>
<evidence type="ECO:0000313" key="9">
    <source>
        <dbReference type="Proteomes" id="UP001324427"/>
    </source>
</evidence>
<keyword evidence="4" id="KW-0479">Metal-binding</keyword>
<evidence type="ECO:0000256" key="2">
    <source>
        <dbReference type="ARBA" id="ARBA00005830"/>
    </source>
</evidence>
<evidence type="ECO:0000256" key="4">
    <source>
        <dbReference type="ARBA" id="ARBA00022723"/>
    </source>
</evidence>
<organism evidence="8 9">
    <name type="scientific">Oleoguttula mirabilis</name>
    <dbReference type="NCBI Taxonomy" id="1507867"/>
    <lineage>
        <taxon>Eukaryota</taxon>
        <taxon>Fungi</taxon>
        <taxon>Dikarya</taxon>
        <taxon>Ascomycota</taxon>
        <taxon>Pezizomycotina</taxon>
        <taxon>Dothideomycetes</taxon>
        <taxon>Dothideomycetidae</taxon>
        <taxon>Mycosphaerellales</taxon>
        <taxon>Teratosphaeriaceae</taxon>
        <taxon>Oleoguttula</taxon>
    </lineage>
</organism>
<sequence>MVNMEPKSAQSPLPKVIEFNAADISTEDVIRALRTAGGVIVRQLIPPEQNHQIERDVRPWLQKDKPWQGDFFPPETRRAYGMMGKSRTFAEAIVGNRLWTEVCDALLTSVNRHNWVGDKTEESVSGPQLMNTIVFSIGPGARAQELHRDDANHHQDLRAVAEHQLGRDTGIGLFVAGKRTTKQNGATRFIPGSHLWDYREGPAREDQAFYAELEAGDAFMMLSGCFHGGSANRTADEERLVYSTFMTRGYLRQEENQYLANDTEAIKKLPVWLQERMGYGISRPFLGWVDLESPMALLHSGDAAYQQDLW</sequence>
<dbReference type="SUPFAM" id="SSF51197">
    <property type="entry name" value="Clavaminate synthase-like"/>
    <property type="match status" value="1"/>
</dbReference>
<name>A0AAV9JY04_9PEZI</name>
<evidence type="ECO:0000256" key="5">
    <source>
        <dbReference type="ARBA" id="ARBA00022964"/>
    </source>
</evidence>
<dbReference type="Proteomes" id="UP001324427">
    <property type="component" value="Unassembled WGS sequence"/>
</dbReference>
<comment type="similarity">
    <text evidence="2">Belongs to the PhyH family.</text>
</comment>
<dbReference type="GO" id="GO:0051213">
    <property type="term" value="F:dioxygenase activity"/>
    <property type="evidence" value="ECO:0007669"/>
    <property type="project" value="UniProtKB-KW"/>
</dbReference>
<dbReference type="PANTHER" id="PTHR20883:SF45">
    <property type="entry name" value="PHYTANOYL-COA DIOXYGENASE FAMILY PROTEIN"/>
    <property type="match status" value="1"/>
</dbReference>
<proteinExistence type="inferred from homology"/>
<dbReference type="InterPro" id="IPR008775">
    <property type="entry name" value="Phytyl_CoA_dOase-like"/>
</dbReference>
<evidence type="ECO:0000313" key="8">
    <source>
        <dbReference type="EMBL" id="KAK4550433.1"/>
    </source>
</evidence>
<comment type="subunit">
    <text evidence="3">Homodimer.</text>
</comment>
<evidence type="ECO:0000256" key="1">
    <source>
        <dbReference type="ARBA" id="ARBA00001962"/>
    </source>
</evidence>
<comment type="cofactor">
    <cofactor evidence="1">
        <name>Fe cation</name>
        <dbReference type="ChEBI" id="CHEBI:24875"/>
    </cofactor>
</comment>
<protein>
    <recommendedName>
        <fullName evidence="10">Phytanoyl-CoA dioxygenase</fullName>
    </recommendedName>
</protein>
<keyword evidence="7" id="KW-0408">Iron</keyword>